<dbReference type="EMBL" id="ML119650">
    <property type="protein sequence ID" value="RPA86290.1"/>
    <property type="molecule type" value="Genomic_DNA"/>
</dbReference>
<dbReference type="InterPro" id="IPR032697">
    <property type="entry name" value="SQ_cyclase_N"/>
</dbReference>
<accession>A0A3N4IQ13</accession>
<evidence type="ECO:0000256" key="2">
    <source>
        <dbReference type="ARBA" id="ARBA00022516"/>
    </source>
</evidence>
<evidence type="ECO:0000313" key="11">
    <source>
        <dbReference type="Proteomes" id="UP000275078"/>
    </source>
</evidence>
<dbReference type="GO" id="GO:0005811">
    <property type="term" value="C:lipid droplet"/>
    <property type="evidence" value="ECO:0007669"/>
    <property type="project" value="InterPro"/>
</dbReference>
<name>A0A3N4IQ13_ASCIM</name>
<evidence type="ECO:0000256" key="6">
    <source>
        <dbReference type="ARBA" id="ARBA00023235"/>
    </source>
</evidence>
<dbReference type="InterPro" id="IPR032696">
    <property type="entry name" value="SQ_cyclase_C"/>
</dbReference>
<protein>
    <recommendedName>
        <fullName evidence="7">Terpene cyclase/mutase family member</fullName>
        <ecNumber evidence="7">5.4.99.-</ecNumber>
    </recommendedName>
</protein>
<dbReference type="AlphaFoldDB" id="A0A3N4IQ13"/>
<reference evidence="10 11" key="1">
    <citation type="journal article" date="2018" name="Nat. Ecol. Evol.">
        <title>Pezizomycetes genomes reveal the molecular basis of ectomycorrhizal truffle lifestyle.</title>
        <authorList>
            <person name="Murat C."/>
            <person name="Payen T."/>
            <person name="Noel B."/>
            <person name="Kuo A."/>
            <person name="Morin E."/>
            <person name="Chen J."/>
            <person name="Kohler A."/>
            <person name="Krizsan K."/>
            <person name="Balestrini R."/>
            <person name="Da Silva C."/>
            <person name="Montanini B."/>
            <person name="Hainaut M."/>
            <person name="Levati E."/>
            <person name="Barry K.W."/>
            <person name="Belfiori B."/>
            <person name="Cichocki N."/>
            <person name="Clum A."/>
            <person name="Dockter R.B."/>
            <person name="Fauchery L."/>
            <person name="Guy J."/>
            <person name="Iotti M."/>
            <person name="Le Tacon F."/>
            <person name="Lindquist E.A."/>
            <person name="Lipzen A."/>
            <person name="Malagnac F."/>
            <person name="Mello A."/>
            <person name="Molinier V."/>
            <person name="Miyauchi S."/>
            <person name="Poulain J."/>
            <person name="Riccioni C."/>
            <person name="Rubini A."/>
            <person name="Sitrit Y."/>
            <person name="Splivallo R."/>
            <person name="Traeger S."/>
            <person name="Wang M."/>
            <person name="Zifcakova L."/>
            <person name="Wipf D."/>
            <person name="Zambonelli A."/>
            <person name="Paolocci F."/>
            <person name="Nowrousian M."/>
            <person name="Ottonello S."/>
            <person name="Baldrian P."/>
            <person name="Spatafora J.W."/>
            <person name="Henrissat B."/>
            <person name="Nagy L.G."/>
            <person name="Aury J.M."/>
            <person name="Wincker P."/>
            <person name="Grigoriev I.V."/>
            <person name="Bonfante P."/>
            <person name="Martin F.M."/>
        </authorList>
    </citation>
    <scope>NUCLEOTIDE SEQUENCE [LARGE SCALE GENOMIC DNA]</scope>
    <source>
        <strain evidence="10 11">RN42</strain>
    </source>
</reference>
<dbReference type="GO" id="GO:0016104">
    <property type="term" value="P:triterpenoid biosynthetic process"/>
    <property type="evidence" value="ECO:0007669"/>
    <property type="project" value="InterPro"/>
</dbReference>
<evidence type="ECO:0000256" key="1">
    <source>
        <dbReference type="ARBA" id="ARBA00009755"/>
    </source>
</evidence>
<organism evidence="10 11">
    <name type="scientific">Ascobolus immersus RN42</name>
    <dbReference type="NCBI Taxonomy" id="1160509"/>
    <lineage>
        <taxon>Eukaryota</taxon>
        <taxon>Fungi</taxon>
        <taxon>Dikarya</taxon>
        <taxon>Ascomycota</taxon>
        <taxon>Pezizomycotina</taxon>
        <taxon>Pezizomycetes</taxon>
        <taxon>Pezizales</taxon>
        <taxon>Ascobolaceae</taxon>
        <taxon>Ascobolus</taxon>
    </lineage>
</organism>
<dbReference type="CDD" id="cd02892">
    <property type="entry name" value="SQCY_1"/>
    <property type="match status" value="1"/>
</dbReference>
<evidence type="ECO:0000256" key="3">
    <source>
        <dbReference type="ARBA" id="ARBA00022737"/>
    </source>
</evidence>
<dbReference type="Pfam" id="PF13249">
    <property type="entry name" value="SQHop_cyclase_N"/>
    <property type="match status" value="1"/>
</dbReference>
<evidence type="ECO:0000259" key="9">
    <source>
        <dbReference type="Pfam" id="PF13249"/>
    </source>
</evidence>
<dbReference type="Pfam" id="PF13243">
    <property type="entry name" value="SQHop_cyclase_C"/>
    <property type="match status" value="1"/>
</dbReference>
<dbReference type="SFLD" id="SFLDG01016">
    <property type="entry name" value="Prenyltransferase_Like_2"/>
    <property type="match status" value="1"/>
</dbReference>
<comment type="similarity">
    <text evidence="1 7">Belongs to the terpene cyclase/mutase family.</text>
</comment>
<keyword evidence="6 7" id="KW-0413">Isomerase</keyword>
<dbReference type="NCBIfam" id="TIGR01787">
    <property type="entry name" value="squalene_cyclas"/>
    <property type="match status" value="1"/>
</dbReference>
<keyword evidence="11" id="KW-1185">Reference proteome</keyword>
<dbReference type="OrthoDB" id="21502at2759"/>
<dbReference type="FunFam" id="1.50.10.20:FF:000003">
    <property type="entry name" value="Terpene cyclase/mutase family member"/>
    <property type="match status" value="1"/>
</dbReference>
<evidence type="ECO:0000313" key="10">
    <source>
        <dbReference type="EMBL" id="RPA86290.1"/>
    </source>
</evidence>
<dbReference type="Gene3D" id="1.50.10.20">
    <property type="match status" value="2"/>
</dbReference>
<dbReference type="GO" id="GO:0006696">
    <property type="term" value="P:ergosterol biosynthetic process"/>
    <property type="evidence" value="ECO:0007669"/>
    <property type="project" value="TreeGrafter"/>
</dbReference>
<dbReference type="EC" id="5.4.99.-" evidence="7"/>
<dbReference type="Proteomes" id="UP000275078">
    <property type="component" value="Unassembled WGS sequence"/>
</dbReference>
<gene>
    <name evidence="10" type="ORF">BJ508DRAFT_411456</name>
</gene>
<keyword evidence="3" id="KW-0677">Repeat</keyword>
<dbReference type="InterPro" id="IPR002365">
    <property type="entry name" value="Terpene_synthase_CS"/>
</dbReference>
<dbReference type="InterPro" id="IPR018333">
    <property type="entry name" value="Squalene_cyclase"/>
</dbReference>
<dbReference type="PANTHER" id="PTHR11764:SF20">
    <property type="entry name" value="LANOSTEROL SYNTHASE"/>
    <property type="match status" value="1"/>
</dbReference>
<dbReference type="STRING" id="1160509.A0A3N4IQ13"/>
<keyword evidence="5" id="KW-0443">Lipid metabolism</keyword>
<feature type="domain" description="Squalene cyclase N-terminal" evidence="9">
    <location>
        <begin position="78"/>
        <end position="369"/>
    </location>
</feature>
<evidence type="ECO:0000256" key="5">
    <source>
        <dbReference type="ARBA" id="ARBA00023098"/>
    </source>
</evidence>
<dbReference type="SUPFAM" id="SSF48239">
    <property type="entry name" value="Terpenoid cyclases/Protein prenyltransferases"/>
    <property type="match status" value="2"/>
</dbReference>
<feature type="domain" description="Squalene cyclase C-terminal" evidence="8">
    <location>
        <begin position="382"/>
        <end position="712"/>
    </location>
</feature>
<sequence length="720" mass="82786">MSLKTAPDASVPKTDYSRWRLKDENGRQTWHYLESDLECEKWPQTTADRYFLGLDMGLPDLPTPQSVIDHVHNGLEFAKQIQMPSGQWACEYGGPMFLLPGLIIILYATGSPIPEPWKIEITRYLVNRAHPEDGGWGLHIEGESTVFGTALNYTVLRILGMDPDHPVAVKARARLHQLGGALGSPHWGKLFLSLINCYGYDGMNPVPPELWLLPNWVPFHPWRWWIHCRQVYLPMSYLYSRRWSLPVNDLIKSLREELYTQNYNTIDFSQHRNTVAPADIYHPHSPILNLANKVLVGWEKLVCPEKLQEMARQHVYNLVVAEDLNSDYTDLGPVNNPLNMMVRFIHEGPDSHAVKMHRYALEEYMWMKDEGMLMNGTDGVQCWDTSFYIQAIAEAGLAEDPRYRDMLLKALEFLESQQILEDCKEQDKCYRQKRKGAWPFSKKKQGYTVSDCTAEALKSVLLVQRTPGFPQLVSDRRLKDSVDVLLTMQNSNDGFGSYEDIRSGEWLEHLNAAEVFGNIMVEYAYPECTTSVVIGLDMFRQYDPDYRRFEIDETIKRAFRYIRKVQRPDGSWEGSWGVCFTYAAMFALESLSVANENYNNSDTVKKAVDFLLSKQMEDGGWGESYQSSVQRKYIHHENSQVVMTAWACIALMHSGYPDLTPVERGLKLIMSRQQSNGEWLQEAIEGVFNKSCMISYPNYKISFTTKALGMYAHKFGNKAL</sequence>
<dbReference type="GO" id="GO:0000250">
    <property type="term" value="F:lanosterol synthase activity"/>
    <property type="evidence" value="ECO:0007669"/>
    <property type="project" value="UniProtKB-ARBA"/>
</dbReference>
<evidence type="ECO:0000256" key="4">
    <source>
        <dbReference type="ARBA" id="ARBA00022955"/>
    </source>
</evidence>
<dbReference type="InterPro" id="IPR008930">
    <property type="entry name" value="Terpenoid_cyclase/PrenylTrfase"/>
</dbReference>
<dbReference type="Gene3D" id="6.20.120.20">
    <property type="match status" value="1"/>
</dbReference>
<dbReference type="PROSITE" id="PS01074">
    <property type="entry name" value="TERPENE_SYNTHASES"/>
    <property type="match status" value="1"/>
</dbReference>
<keyword evidence="2" id="KW-0444">Lipid biosynthesis</keyword>
<evidence type="ECO:0000256" key="7">
    <source>
        <dbReference type="RuleBase" id="RU362003"/>
    </source>
</evidence>
<evidence type="ECO:0000259" key="8">
    <source>
        <dbReference type="Pfam" id="PF13243"/>
    </source>
</evidence>
<proteinExistence type="inferred from homology"/>
<dbReference type="PANTHER" id="PTHR11764">
    <property type="entry name" value="TERPENE CYCLASE/MUTASE FAMILY MEMBER"/>
    <property type="match status" value="1"/>
</dbReference>
<keyword evidence="4" id="KW-0752">Steroid biosynthesis</keyword>